<feature type="region of interest" description="Disordered" evidence="1">
    <location>
        <begin position="1"/>
        <end position="40"/>
    </location>
</feature>
<evidence type="ECO:0000313" key="2">
    <source>
        <dbReference type="EMBL" id="GFH15160.1"/>
    </source>
</evidence>
<gene>
    <name evidence="2" type="ORF">HaLaN_11336</name>
</gene>
<comment type="caution">
    <text evidence="2">The sequence shown here is derived from an EMBL/GenBank/DDBJ whole genome shotgun (WGS) entry which is preliminary data.</text>
</comment>
<evidence type="ECO:0000256" key="1">
    <source>
        <dbReference type="SAM" id="MobiDB-lite"/>
    </source>
</evidence>
<organism evidence="2 3">
    <name type="scientific">Haematococcus lacustris</name>
    <name type="common">Green alga</name>
    <name type="synonym">Haematococcus pluvialis</name>
    <dbReference type="NCBI Taxonomy" id="44745"/>
    <lineage>
        <taxon>Eukaryota</taxon>
        <taxon>Viridiplantae</taxon>
        <taxon>Chlorophyta</taxon>
        <taxon>core chlorophytes</taxon>
        <taxon>Chlorophyceae</taxon>
        <taxon>CS clade</taxon>
        <taxon>Chlamydomonadales</taxon>
        <taxon>Haematococcaceae</taxon>
        <taxon>Haematococcus</taxon>
    </lineage>
</organism>
<accession>A0A699Z018</accession>
<keyword evidence="3" id="KW-1185">Reference proteome</keyword>
<dbReference type="Proteomes" id="UP000485058">
    <property type="component" value="Unassembled WGS sequence"/>
</dbReference>
<proteinExistence type="predicted"/>
<evidence type="ECO:0000313" key="3">
    <source>
        <dbReference type="Proteomes" id="UP000485058"/>
    </source>
</evidence>
<reference evidence="2 3" key="1">
    <citation type="submission" date="2020-02" db="EMBL/GenBank/DDBJ databases">
        <title>Draft genome sequence of Haematococcus lacustris strain NIES-144.</title>
        <authorList>
            <person name="Morimoto D."/>
            <person name="Nakagawa S."/>
            <person name="Yoshida T."/>
            <person name="Sawayama S."/>
        </authorList>
    </citation>
    <scope>NUCLEOTIDE SEQUENCE [LARGE SCALE GENOMIC DNA]</scope>
    <source>
        <strain evidence="2 3">NIES-144</strain>
    </source>
</reference>
<sequence>MASSEEGTKVNPSTGEPLHDQSSIESTARQGPGGRVAAGA</sequence>
<feature type="compositionally biased region" description="Polar residues" evidence="1">
    <location>
        <begin position="1"/>
        <end position="29"/>
    </location>
</feature>
<dbReference type="AlphaFoldDB" id="A0A699Z018"/>
<feature type="non-terminal residue" evidence="2">
    <location>
        <position position="1"/>
    </location>
</feature>
<protein>
    <submittedName>
        <fullName evidence="2">Uncharacterized protein</fullName>
    </submittedName>
</protein>
<dbReference type="EMBL" id="BLLF01000814">
    <property type="protein sequence ID" value="GFH15160.1"/>
    <property type="molecule type" value="Genomic_DNA"/>
</dbReference>
<name>A0A699Z018_HAELA</name>
<feature type="compositionally biased region" description="Gly residues" evidence="1">
    <location>
        <begin position="31"/>
        <end position="40"/>
    </location>
</feature>